<gene>
    <name evidence="2" type="ORF">C41B8_17351</name>
</gene>
<feature type="region of interest" description="Disordered" evidence="1">
    <location>
        <begin position="1"/>
        <end position="20"/>
    </location>
</feature>
<protein>
    <recommendedName>
        <fullName evidence="4">Sulfotransferase</fullName>
    </recommendedName>
</protein>
<organism evidence="2 3">
    <name type="scientific">Salinisphaera hydrothermalis (strain C41B8)</name>
    <dbReference type="NCBI Taxonomy" id="1304275"/>
    <lineage>
        <taxon>Bacteria</taxon>
        <taxon>Pseudomonadati</taxon>
        <taxon>Pseudomonadota</taxon>
        <taxon>Gammaproteobacteria</taxon>
        <taxon>Salinisphaerales</taxon>
        <taxon>Salinisphaeraceae</taxon>
        <taxon>Salinisphaera</taxon>
    </lineage>
</organism>
<dbReference type="InterPro" id="IPR052736">
    <property type="entry name" value="Stf3_sulfotransferase"/>
</dbReference>
<dbReference type="InterPro" id="IPR027417">
    <property type="entry name" value="P-loop_NTPase"/>
</dbReference>
<keyword evidence="3" id="KW-1185">Reference proteome</keyword>
<feature type="compositionally biased region" description="Polar residues" evidence="1">
    <location>
        <begin position="1"/>
        <end position="15"/>
    </location>
</feature>
<comment type="caution">
    <text evidence="2">The sequence shown here is derived from an EMBL/GenBank/DDBJ whole genome shotgun (WGS) entry which is preliminary data.</text>
</comment>
<dbReference type="Proteomes" id="UP000028302">
    <property type="component" value="Unassembled WGS sequence"/>
</dbReference>
<dbReference type="PANTHER" id="PTHR36451:SF1">
    <property type="entry name" value="OMEGA-HYDROXY-BETA-DIHYDROMENAQUINONE-9 SULFOTRANSFERASE STF3"/>
    <property type="match status" value="1"/>
</dbReference>
<dbReference type="EMBL" id="APNK01000044">
    <property type="protein sequence ID" value="KEZ75966.1"/>
    <property type="molecule type" value="Genomic_DNA"/>
</dbReference>
<evidence type="ECO:0000256" key="1">
    <source>
        <dbReference type="SAM" id="MobiDB-lite"/>
    </source>
</evidence>
<dbReference type="eggNOG" id="ENOG502Z886">
    <property type="taxonomic scope" value="Bacteria"/>
</dbReference>
<evidence type="ECO:0000313" key="2">
    <source>
        <dbReference type="EMBL" id="KEZ75966.1"/>
    </source>
</evidence>
<evidence type="ECO:0000313" key="3">
    <source>
        <dbReference type="Proteomes" id="UP000028302"/>
    </source>
</evidence>
<dbReference type="PATRIC" id="fig|1304275.5.peg.3552"/>
<sequence>MSDETSNSTTRTPRSAPSDAAVASFAVPTWMHRVAGWQERHPRGAIRLGNFDTRMAAEAIENVAIEAPIYIAGLARSGTTMLLELLAAHPDVATHKYRDFPPVFTPWLWDRWLARVPEKDESATERAHGDGIAVTSHSPEAFEEVLWMAFFEHSHDPAYSNVLTRETSNPAFEKFYREHIRKILAIRDGKRYVAKGNYNLMRLAYLQSMFADARFVLPVRDPVWHIASLMKQQTLFEAGEKAHPRAIDHLRRVGHFEFGLDRRPINTGDPEAIERIEALWREGAEVEGWARYWAMVYGALADQLGADSQLAGATQVVRYEPLCTDSKTVLADFYRHCDLDVDDATLVSASERLHLPDYYKPAFAADEIATIRRFTGPVAERFGYDRERLGERNPVRGAPNF</sequence>
<dbReference type="Gene3D" id="3.40.50.300">
    <property type="entry name" value="P-loop containing nucleotide triphosphate hydrolases"/>
    <property type="match status" value="1"/>
</dbReference>
<dbReference type="Pfam" id="PF13469">
    <property type="entry name" value="Sulfotransfer_3"/>
    <property type="match status" value="1"/>
</dbReference>
<proteinExistence type="predicted"/>
<dbReference type="STRING" id="1304275.C41B8_17351"/>
<dbReference type="SUPFAM" id="SSF52540">
    <property type="entry name" value="P-loop containing nucleoside triphosphate hydrolases"/>
    <property type="match status" value="1"/>
</dbReference>
<evidence type="ECO:0008006" key="4">
    <source>
        <dbReference type="Google" id="ProtNLM"/>
    </source>
</evidence>
<reference evidence="2 3" key="1">
    <citation type="submission" date="2013-03" db="EMBL/GenBank/DDBJ databases">
        <title>Salinisphaera hydrothermalis C41B8 Genome Sequencing.</title>
        <authorList>
            <person name="Li C."/>
            <person name="Lai Q."/>
            <person name="Shao Z."/>
        </authorList>
    </citation>
    <scope>NUCLEOTIDE SEQUENCE [LARGE SCALE GENOMIC DNA]</scope>
    <source>
        <strain evidence="2 3">C41B8</strain>
    </source>
</reference>
<dbReference type="AlphaFoldDB" id="A0A084IGY2"/>
<accession>A0A084IGY2</accession>
<dbReference type="PANTHER" id="PTHR36451">
    <property type="entry name" value="PAPS-DEPENDENT SULFOTRANSFERASE STF3"/>
    <property type="match status" value="1"/>
</dbReference>
<dbReference type="RefSeq" id="WP_232226114.1">
    <property type="nucleotide sequence ID" value="NZ_APNK01000044.1"/>
</dbReference>
<name>A0A084IGY2_SALHC</name>